<comment type="similarity">
    <text evidence="3">Belongs to the Nudix hydrolase family. PCD1 subfamily.</text>
</comment>
<keyword evidence="10" id="KW-1185">Reference proteome</keyword>
<dbReference type="InterPro" id="IPR015797">
    <property type="entry name" value="NUDIX_hydrolase-like_dom_sf"/>
</dbReference>
<evidence type="ECO:0000256" key="2">
    <source>
        <dbReference type="ARBA" id="ARBA00001946"/>
    </source>
</evidence>
<dbReference type="SUPFAM" id="SSF55811">
    <property type="entry name" value="Nudix"/>
    <property type="match status" value="1"/>
</dbReference>
<dbReference type="RefSeq" id="WP_171833192.1">
    <property type="nucleotide sequence ID" value="NZ_CP053708.1"/>
</dbReference>
<dbReference type="CDD" id="cd03426">
    <property type="entry name" value="NUDIX_CoAse_Nudt7"/>
    <property type="match status" value="1"/>
</dbReference>
<dbReference type="Proteomes" id="UP000500767">
    <property type="component" value="Chromosome"/>
</dbReference>
<organism evidence="9 10">
    <name type="scientific">Lichenicola cladoniae</name>
    <dbReference type="NCBI Taxonomy" id="1484109"/>
    <lineage>
        <taxon>Bacteria</taxon>
        <taxon>Pseudomonadati</taxon>
        <taxon>Pseudomonadota</taxon>
        <taxon>Alphaproteobacteria</taxon>
        <taxon>Acetobacterales</taxon>
        <taxon>Acetobacteraceae</taxon>
        <taxon>Lichenicola</taxon>
    </lineage>
</organism>
<dbReference type="InterPro" id="IPR000059">
    <property type="entry name" value="NUDIX_hydrolase_NudL_CS"/>
</dbReference>
<accession>A0A6M8HS10</accession>
<evidence type="ECO:0000259" key="8">
    <source>
        <dbReference type="PROSITE" id="PS51462"/>
    </source>
</evidence>
<dbReference type="InterPro" id="IPR000086">
    <property type="entry name" value="NUDIX_hydrolase_dom"/>
</dbReference>
<reference evidence="9 10" key="1">
    <citation type="journal article" date="2014" name="World J. Microbiol. Biotechnol.">
        <title>Biodiversity and physiological characteristics of Antarctic and Arctic lichens-associated bacteria.</title>
        <authorList>
            <person name="Lee Y.M."/>
            <person name="Kim E.H."/>
            <person name="Lee H.K."/>
            <person name="Hong S.G."/>
        </authorList>
    </citation>
    <scope>NUCLEOTIDE SEQUENCE [LARGE SCALE GENOMIC DNA]</scope>
    <source>
        <strain evidence="9 10">PAMC 26569</strain>
    </source>
</reference>
<dbReference type="EMBL" id="CP053708">
    <property type="protein sequence ID" value="QKE91284.1"/>
    <property type="molecule type" value="Genomic_DNA"/>
</dbReference>
<dbReference type="PROSITE" id="PS51462">
    <property type="entry name" value="NUDIX"/>
    <property type="match status" value="1"/>
</dbReference>
<dbReference type="KEGG" id="lck:HN018_15630"/>
<dbReference type="GO" id="GO:0010945">
    <property type="term" value="F:coenzyme A diphosphatase activity"/>
    <property type="evidence" value="ECO:0007669"/>
    <property type="project" value="InterPro"/>
</dbReference>
<evidence type="ECO:0000256" key="5">
    <source>
        <dbReference type="ARBA" id="ARBA00022801"/>
    </source>
</evidence>
<dbReference type="GO" id="GO:0030145">
    <property type="term" value="F:manganese ion binding"/>
    <property type="evidence" value="ECO:0007669"/>
    <property type="project" value="InterPro"/>
</dbReference>
<proteinExistence type="inferred from homology"/>
<dbReference type="GO" id="GO:0000287">
    <property type="term" value="F:magnesium ion binding"/>
    <property type="evidence" value="ECO:0007669"/>
    <property type="project" value="InterPro"/>
</dbReference>
<name>A0A6M8HS10_9PROT</name>
<dbReference type="Gene3D" id="3.90.79.10">
    <property type="entry name" value="Nucleoside Triphosphate Pyrophosphohydrolase"/>
    <property type="match status" value="1"/>
</dbReference>
<keyword evidence="7" id="KW-0464">Manganese</keyword>
<evidence type="ECO:0000256" key="7">
    <source>
        <dbReference type="ARBA" id="ARBA00023211"/>
    </source>
</evidence>
<sequence>MALPRNADTRTEIWLRSRLSRLQPAQPSTWPADADARAAAVLVPIVLAPEPFVLLTRRSALLRSHPGQVSFPGGRPERADTDAVATALREACEEIGLDPMLAEIMGRLPNYDTVSSQFTIVPIVALLSPHATWSASEDEVAAIFGLTLDLLIDPEAPRLSEDGPRRGSWSWPHPEHDVWGATAGILVALATVLRG</sequence>
<gene>
    <name evidence="9" type="ORF">HN018_15630</name>
</gene>
<comment type="cofactor">
    <cofactor evidence="1">
        <name>Mn(2+)</name>
        <dbReference type="ChEBI" id="CHEBI:29035"/>
    </cofactor>
</comment>
<dbReference type="GO" id="GO:0009132">
    <property type="term" value="P:nucleoside diphosphate metabolic process"/>
    <property type="evidence" value="ECO:0007669"/>
    <property type="project" value="InterPro"/>
</dbReference>
<dbReference type="PANTHER" id="PTHR12992">
    <property type="entry name" value="NUDIX HYDROLASE"/>
    <property type="match status" value="1"/>
</dbReference>
<protein>
    <submittedName>
        <fullName evidence="9">CoA pyrophosphatase</fullName>
    </submittedName>
</protein>
<comment type="cofactor">
    <cofactor evidence="2">
        <name>Mg(2+)</name>
        <dbReference type="ChEBI" id="CHEBI:18420"/>
    </cofactor>
</comment>
<keyword evidence="4" id="KW-0479">Metal-binding</keyword>
<evidence type="ECO:0000256" key="1">
    <source>
        <dbReference type="ARBA" id="ARBA00001936"/>
    </source>
</evidence>
<evidence type="ECO:0000256" key="6">
    <source>
        <dbReference type="ARBA" id="ARBA00022842"/>
    </source>
</evidence>
<evidence type="ECO:0000313" key="10">
    <source>
        <dbReference type="Proteomes" id="UP000500767"/>
    </source>
</evidence>
<keyword evidence="6" id="KW-0460">Magnesium</keyword>
<dbReference type="InterPro" id="IPR045121">
    <property type="entry name" value="CoAse"/>
</dbReference>
<dbReference type="PANTHER" id="PTHR12992:SF11">
    <property type="entry name" value="MITOCHONDRIAL COENZYME A DIPHOSPHATASE NUDT8"/>
    <property type="match status" value="1"/>
</dbReference>
<dbReference type="Pfam" id="PF00293">
    <property type="entry name" value="NUDIX"/>
    <property type="match status" value="1"/>
</dbReference>
<dbReference type="PROSITE" id="PS01293">
    <property type="entry name" value="NUDIX_COA"/>
    <property type="match status" value="1"/>
</dbReference>
<dbReference type="AlphaFoldDB" id="A0A6M8HS10"/>
<evidence type="ECO:0000256" key="4">
    <source>
        <dbReference type="ARBA" id="ARBA00022723"/>
    </source>
</evidence>
<feature type="domain" description="Nudix hydrolase" evidence="8">
    <location>
        <begin position="36"/>
        <end position="168"/>
    </location>
</feature>
<evidence type="ECO:0000256" key="3">
    <source>
        <dbReference type="ARBA" id="ARBA00006506"/>
    </source>
</evidence>
<dbReference type="NCBIfam" id="NF007980">
    <property type="entry name" value="PRK10707.1"/>
    <property type="match status" value="1"/>
</dbReference>
<evidence type="ECO:0000313" key="9">
    <source>
        <dbReference type="EMBL" id="QKE91284.1"/>
    </source>
</evidence>
<keyword evidence="5" id="KW-0378">Hydrolase</keyword>